<feature type="signal peptide" evidence="1">
    <location>
        <begin position="1"/>
        <end position="25"/>
    </location>
</feature>
<accession>A0A4U3LWJ4</accession>
<gene>
    <name evidence="2" type="ORF">FDA38_13090</name>
</gene>
<sequence>MRRSAILGVISLIGSLALVATPATAATSDAAAVAVHNPLLKEVLAEEEEPDQDDPAQSALCQSYLGHPNPYGNPAPNVDQIVGDTVVPVGSQAGCSAAQNETTIAVNPRNPRNIVAGANDYRLFNARENRNDSASFAYTSFDGGRSWRNVAIPGLTITAGGTGAFSWFDGSGDPVVAFGPGNTVYFASLLFSRSAPLGGQDATAIVVNVSHDGGLHWGGPHVVAMNGVNPDGTPAVTHIFNDKPWIAADPSNGRVYVTWTKFTYDNDDNYLESPIMASASVDFGSHFGTPVRVPPSLTNFPGGITPYDQGSNPQVGNDGQLYIAYEASVCATAACDGATDRDATVVATSTDHGRTFRHAIIDTNYDFPDTLTGENFRLNSYPQLTYDRTNEKLTVVWSDDRNGLYDATTGASVRTNGDNVVSASGNGKNWSRPLVIGTPQDEFFSAVAARDGKVAIASYTRHYDRNGINLDYAYWAGSGTQSLGRADTRRITTVSEDPQVQFLAVEPDGTEVQGVFIGDYSAVAIGNDLRIHPCWTDFRGRPGVNTPNQDAYTQSIQLKR</sequence>
<dbReference type="OrthoDB" id="41724at2"/>
<name>A0A4U3LWJ4_9ACTN</name>
<dbReference type="InterPro" id="IPR036278">
    <property type="entry name" value="Sialidase_sf"/>
</dbReference>
<evidence type="ECO:0000313" key="2">
    <source>
        <dbReference type="EMBL" id="TKK80521.1"/>
    </source>
</evidence>
<dbReference type="Proteomes" id="UP000305836">
    <property type="component" value="Unassembled WGS sequence"/>
</dbReference>
<dbReference type="CDD" id="cd15482">
    <property type="entry name" value="Sialidase_non-viral"/>
    <property type="match status" value="1"/>
</dbReference>
<dbReference type="Gene3D" id="2.120.10.10">
    <property type="match status" value="1"/>
</dbReference>
<comment type="caution">
    <text evidence="2">The sequence shown here is derived from an EMBL/GenBank/DDBJ whole genome shotgun (WGS) entry which is preliminary data.</text>
</comment>
<protein>
    <submittedName>
        <fullName evidence="2">Exo-alpha-sialidase</fullName>
    </submittedName>
</protein>
<organism evidence="2 3">
    <name type="scientific">Kribbella jiaozuonensis</name>
    <dbReference type="NCBI Taxonomy" id="2575441"/>
    <lineage>
        <taxon>Bacteria</taxon>
        <taxon>Bacillati</taxon>
        <taxon>Actinomycetota</taxon>
        <taxon>Actinomycetes</taxon>
        <taxon>Propionibacteriales</taxon>
        <taxon>Kribbellaceae</taxon>
        <taxon>Kribbella</taxon>
    </lineage>
</organism>
<dbReference type="SUPFAM" id="SSF50939">
    <property type="entry name" value="Sialidases"/>
    <property type="match status" value="1"/>
</dbReference>
<evidence type="ECO:0000313" key="3">
    <source>
        <dbReference type="Proteomes" id="UP000305836"/>
    </source>
</evidence>
<proteinExistence type="predicted"/>
<evidence type="ECO:0000256" key="1">
    <source>
        <dbReference type="SAM" id="SignalP"/>
    </source>
</evidence>
<reference evidence="2 3" key="1">
    <citation type="submission" date="2019-04" db="EMBL/GenBank/DDBJ databases">
        <title>Kribbella sp. NEAU-THZ 27 nov., a novel actinomycete isolated from soil.</title>
        <authorList>
            <person name="Duan L."/>
        </authorList>
    </citation>
    <scope>NUCLEOTIDE SEQUENCE [LARGE SCALE GENOMIC DNA]</scope>
    <source>
        <strain evidence="3">NEAU-THZ27</strain>
    </source>
</reference>
<feature type="chain" id="PRO_5020706888" evidence="1">
    <location>
        <begin position="26"/>
        <end position="560"/>
    </location>
</feature>
<keyword evidence="1" id="KW-0732">Signal</keyword>
<dbReference type="EMBL" id="SZPZ01000002">
    <property type="protein sequence ID" value="TKK80521.1"/>
    <property type="molecule type" value="Genomic_DNA"/>
</dbReference>
<keyword evidence="3" id="KW-1185">Reference proteome</keyword>
<dbReference type="AlphaFoldDB" id="A0A4U3LWJ4"/>